<evidence type="ECO:0000313" key="2">
    <source>
        <dbReference type="EMBL" id="KYO22095.1"/>
    </source>
</evidence>
<dbReference type="InterPro" id="IPR056282">
    <property type="entry name" value="MROH2B-like_N_HEAT"/>
</dbReference>
<comment type="caution">
    <text evidence="2">The sequence shown here is derived from an EMBL/GenBank/DDBJ whole genome shotgun (WGS) entry which is preliminary data.</text>
</comment>
<reference evidence="2 3" key="1">
    <citation type="journal article" date="2012" name="Genome Biol.">
        <title>Sequencing three crocodilian genomes to illuminate the evolution of archosaurs and amniotes.</title>
        <authorList>
            <person name="St John J.A."/>
            <person name="Braun E.L."/>
            <person name="Isberg S.R."/>
            <person name="Miles L.G."/>
            <person name="Chong A.Y."/>
            <person name="Gongora J."/>
            <person name="Dalzell P."/>
            <person name="Moran C."/>
            <person name="Bed'hom B."/>
            <person name="Abzhanov A."/>
            <person name="Burgess S.C."/>
            <person name="Cooksey A.M."/>
            <person name="Castoe T.A."/>
            <person name="Crawford N.G."/>
            <person name="Densmore L.D."/>
            <person name="Drew J.C."/>
            <person name="Edwards S.V."/>
            <person name="Faircloth B.C."/>
            <person name="Fujita M.K."/>
            <person name="Greenwold M.J."/>
            <person name="Hoffmann F.G."/>
            <person name="Howard J.M."/>
            <person name="Iguchi T."/>
            <person name="Janes D.E."/>
            <person name="Khan S.Y."/>
            <person name="Kohno S."/>
            <person name="de Koning A.J."/>
            <person name="Lance S.L."/>
            <person name="McCarthy F.M."/>
            <person name="McCormack J.E."/>
            <person name="Merchant M.E."/>
            <person name="Peterson D.G."/>
            <person name="Pollock D.D."/>
            <person name="Pourmand N."/>
            <person name="Raney B.J."/>
            <person name="Roessler K.A."/>
            <person name="Sanford J.R."/>
            <person name="Sawyer R.H."/>
            <person name="Schmidt C.J."/>
            <person name="Triplett E.W."/>
            <person name="Tuberville T.D."/>
            <person name="Venegas-Anaya M."/>
            <person name="Howard J.T."/>
            <person name="Jarvis E.D."/>
            <person name="Guillette L.J.Jr."/>
            <person name="Glenn T.C."/>
            <person name="Green R.E."/>
            <person name="Ray D.A."/>
        </authorList>
    </citation>
    <scope>NUCLEOTIDE SEQUENCE [LARGE SCALE GENOMIC DNA]</scope>
    <source>
        <strain evidence="2">KSC_2009_1</strain>
    </source>
</reference>
<protein>
    <recommendedName>
        <fullName evidence="1">MROH2B-like N-terminal HEAT-repeats domain-containing protein</fullName>
    </recommendedName>
</protein>
<sequence>MYELQSHVGIMELPPVFFLIRLGDLASAYALRSEPFLVLTLSKSCFVLRLLETDQMKRAQCGAAEGFARAANLQFQIGGKEDRPPF</sequence>
<keyword evidence="3" id="KW-1185">Reference proteome</keyword>
<gene>
    <name evidence="2" type="ORF">Y1Q_0000704</name>
</gene>
<dbReference type="EMBL" id="AKHW03006283">
    <property type="protein sequence ID" value="KYO22095.1"/>
    <property type="molecule type" value="Genomic_DNA"/>
</dbReference>
<feature type="domain" description="MROH2B-like N-terminal HEAT-repeats" evidence="1">
    <location>
        <begin position="1"/>
        <end position="73"/>
    </location>
</feature>
<name>A0A151MC55_ALLMI</name>
<evidence type="ECO:0000259" key="1">
    <source>
        <dbReference type="Pfam" id="PF23221"/>
    </source>
</evidence>
<organism evidence="2 3">
    <name type="scientific">Alligator mississippiensis</name>
    <name type="common">American alligator</name>
    <dbReference type="NCBI Taxonomy" id="8496"/>
    <lineage>
        <taxon>Eukaryota</taxon>
        <taxon>Metazoa</taxon>
        <taxon>Chordata</taxon>
        <taxon>Craniata</taxon>
        <taxon>Vertebrata</taxon>
        <taxon>Euteleostomi</taxon>
        <taxon>Archelosauria</taxon>
        <taxon>Archosauria</taxon>
        <taxon>Crocodylia</taxon>
        <taxon>Alligatoridae</taxon>
        <taxon>Alligatorinae</taxon>
        <taxon>Alligator</taxon>
    </lineage>
</organism>
<evidence type="ECO:0000313" key="3">
    <source>
        <dbReference type="Proteomes" id="UP000050525"/>
    </source>
</evidence>
<dbReference type="AlphaFoldDB" id="A0A151MC55"/>
<dbReference type="Pfam" id="PF23221">
    <property type="entry name" value="HEAT_MROH2B_1st"/>
    <property type="match status" value="1"/>
</dbReference>
<proteinExistence type="predicted"/>
<dbReference type="Proteomes" id="UP000050525">
    <property type="component" value="Unassembled WGS sequence"/>
</dbReference>
<accession>A0A151MC55</accession>